<evidence type="ECO:0000313" key="2">
    <source>
        <dbReference type="EMBL" id="WVZ87230.1"/>
    </source>
</evidence>
<evidence type="ECO:0000313" key="3">
    <source>
        <dbReference type="Proteomes" id="UP001341281"/>
    </source>
</evidence>
<reference evidence="2 3" key="1">
    <citation type="submission" date="2024-02" db="EMBL/GenBank/DDBJ databases">
        <title>High-quality chromosome-scale genome assembly of Pensacola bahiagrass (Paspalum notatum Flugge var. saurae).</title>
        <authorList>
            <person name="Vega J.M."/>
            <person name="Podio M."/>
            <person name="Orjuela J."/>
            <person name="Siena L.A."/>
            <person name="Pessino S.C."/>
            <person name="Combes M.C."/>
            <person name="Mariac C."/>
            <person name="Albertini E."/>
            <person name="Pupilli F."/>
            <person name="Ortiz J.P.A."/>
            <person name="Leblanc O."/>
        </authorList>
    </citation>
    <scope>NUCLEOTIDE SEQUENCE [LARGE SCALE GENOMIC DNA]</scope>
    <source>
        <strain evidence="2">R1</strain>
        <tissue evidence="2">Leaf</tissue>
    </source>
</reference>
<accession>A0AAQ3UBP0</accession>
<dbReference type="EMBL" id="CP144751">
    <property type="protein sequence ID" value="WVZ87230.1"/>
    <property type="molecule type" value="Genomic_DNA"/>
</dbReference>
<feature type="region of interest" description="Disordered" evidence="1">
    <location>
        <begin position="1"/>
        <end position="63"/>
    </location>
</feature>
<sequence length="130" mass="15222">MQRDRAKRASMSAEERDERNTKRRESYHLKKCQKMIDPCPKGDDHELYSENAQPTDDSDWLHTNVSYQPLTNDGDDIINDLSGDENKLNSFPQDIDAKECKRAKDRCRYASMSIDKRILRNRTLAQKESK</sequence>
<feature type="compositionally biased region" description="Basic and acidic residues" evidence="1">
    <location>
        <begin position="13"/>
        <end position="28"/>
    </location>
</feature>
<dbReference type="AlphaFoldDB" id="A0AAQ3UBP0"/>
<gene>
    <name evidence="2" type="ORF">U9M48_033904</name>
</gene>
<organism evidence="2 3">
    <name type="scientific">Paspalum notatum var. saurae</name>
    <dbReference type="NCBI Taxonomy" id="547442"/>
    <lineage>
        <taxon>Eukaryota</taxon>
        <taxon>Viridiplantae</taxon>
        <taxon>Streptophyta</taxon>
        <taxon>Embryophyta</taxon>
        <taxon>Tracheophyta</taxon>
        <taxon>Spermatophyta</taxon>
        <taxon>Magnoliopsida</taxon>
        <taxon>Liliopsida</taxon>
        <taxon>Poales</taxon>
        <taxon>Poaceae</taxon>
        <taxon>PACMAD clade</taxon>
        <taxon>Panicoideae</taxon>
        <taxon>Andropogonodae</taxon>
        <taxon>Paspaleae</taxon>
        <taxon>Paspalinae</taxon>
        <taxon>Paspalum</taxon>
    </lineage>
</organism>
<keyword evidence="3" id="KW-1185">Reference proteome</keyword>
<feature type="compositionally biased region" description="Polar residues" evidence="1">
    <location>
        <begin position="50"/>
        <end position="63"/>
    </location>
</feature>
<name>A0AAQ3UBP0_PASNO</name>
<protein>
    <submittedName>
        <fullName evidence="2">Uncharacterized protein</fullName>
    </submittedName>
</protein>
<dbReference type="Proteomes" id="UP001341281">
    <property type="component" value="Chromosome 07"/>
</dbReference>
<proteinExistence type="predicted"/>
<evidence type="ECO:0000256" key="1">
    <source>
        <dbReference type="SAM" id="MobiDB-lite"/>
    </source>
</evidence>